<evidence type="ECO:0000313" key="3">
    <source>
        <dbReference type="Proteomes" id="UP000011666"/>
    </source>
</evidence>
<sequence length="304" mass="31870">MLPILRPGSPVVVRPDNSIHVGADPDRSLRITLARPESAEAVATLIRSLHAPRSTADVVRAARRIGLTRRDVADLVGQLVAADKTMPGIGAATRRLRVRVHGRGPLATLLATSLDEVGLPIRRSALRPDGLAGGDDPWAADLVVLTDFLVHDPIVVAALSATRSPHLPVRVRDGIGIVGPLVLPGASSCLRCADHHRTALDPGWPLLAAQLLRRPGYASAATIRATAALAHEQIEQLETVRSESSATAGCAGSPGSGGSGGAGVPPPQLIGHALEFHPRPARLRMRRWPPHPLCECGVALRDAG</sequence>
<evidence type="ECO:0000256" key="1">
    <source>
        <dbReference type="SAM" id="MobiDB-lite"/>
    </source>
</evidence>
<accession>M0QD96</accession>
<feature type="region of interest" description="Disordered" evidence="1">
    <location>
        <begin position="241"/>
        <end position="271"/>
    </location>
</feature>
<dbReference type="Gene3D" id="3.40.50.720">
    <property type="entry name" value="NAD(P)-binding Rossmann-like Domain"/>
    <property type="match status" value="1"/>
</dbReference>
<evidence type="ECO:0000313" key="2">
    <source>
        <dbReference type="EMBL" id="GAC66593.1"/>
    </source>
</evidence>
<dbReference type="EMBL" id="BANX01000003">
    <property type="protein sequence ID" value="GAC66593.1"/>
    <property type="molecule type" value="Genomic_DNA"/>
</dbReference>
<keyword evidence="3" id="KW-1185">Reference proteome</keyword>
<name>M0QD96_9ACTN</name>
<protein>
    <recommendedName>
        <fullName evidence="4">Bacteriocin biosynthesis cyclodehydratase domain-containing protein</fullName>
    </recommendedName>
</protein>
<organism evidence="2 3">
    <name type="scientific">Gordonia soli NBRC 108243</name>
    <dbReference type="NCBI Taxonomy" id="1223545"/>
    <lineage>
        <taxon>Bacteria</taxon>
        <taxon>Bacillati</taxon>
        <taxon>Actinomycetota</taxon>
        <taxon>Actinomycetes</taxon>
        <taxon>Mycobacteriales</taxon>
        <taxon>Gordoniaceae</taxon>
        <taxon>Gordonia</taxon>
    </lineage>
</organism>
<dbReference type="STRING" id="1223545.GS4_03_00410"/>
<feature type="compositionally biased region" description="Gly residues" evidence="1">
    <location>
        <begin position="252"/>
        <end position="263"/>
    </location>
</feature>
<dbReference type="OrthoDB" id="4426339at2"/>
<dbReference type="Proteomes" id="UP000011666">
    <property type="component" value="Unassembled WGS sequence"/>
</dbReference>
<proteinExistence type="predicted"/>
<dbReference type="eggNOG" id="COG0476">
    <property type="taxonomic scope" value="Bacteria"/>
</dbReference>
<evidence type="ECO:0008006" key="4">
    <source>
        <dbReference type="Google" id="ProtNLM"/>
    </source>
</evidence>
<gene>
    <name evidence="2" type="ORF">GS4_03_00410</name>
</gene>
<dbReference type="AlphaFoldDB" id="M0QD96"/>
<reference evidence="2 3" key="1">
    <citation type="submission" date="2013-01" db="EMBL/GenBank/DDBJ databases">
        <title>Whole genome shotgun sequence of Gordonia soli NBRC 108243.</title>
        <authorList>
            <person name="Isaki-Nakamura S."/>
            <person name="Hosoyama A."/>
            <person name="Tsuchikane K."/>
            <person name="Ando Y."/>
            <person name="Baba S."/>
            <person name="Ohji S."/>
            <person name="Hamada M."/>
            <person name="Tamura T."/>
            <person name="Yamazoe A."/>
            <person name="Yamazaki S."/>
            <person name="Fujita N."/>
        </authorList>
    </citation>
    <scope>NUCLEOTIDE SEQUENCE [LARGE SCALE GENOMIC DNA]</scope>
    <source>
        <strain evidence="2 3">NBRC 108243</strain>
    </source>
</reference>
<comment type="caution">
    <text evidence="2">The sequence shown here is derived from an EMBL/GenBank/DDBJ whole genome shotgun (WGS) entry which is preliminary data.</text>
</comment>